<keyword evidence="6" id="KW-0143">Chaperone</keyword>
<dbReference type="AlphaFoldDB" id="A0A1Y1WZI6"/>
<keyword evidence="3" id="KW-0187">Copper transport</keyword>
<dbReference type="OrthoDB" id="689350at2759"/>
<evidence type="ECO:0000259" key="8">
    <source>
        <dbReference type="PROSITE" id="PS50846"/>
    </source>
</evidence>
<dbReference type="CDD" id="cd00371">
    <property type="entry name" value="HMA"/>
    <property type="match status" value="1"/>
</dbReference>
<name>A0A1Y1WZI6_9FUNG</name>
<dbReference type="FunFam" id="3.30.70.100:FF:000008">
    <property type="entry name" value="Copper transport protein ATOX1"/>
    <property type="match status" value="1"/>
</dbReference>
<feature type="domain" description="HMA" evidence="8">
    <location>
        <begin position="2"/>
        <end position="65"/>
    </location>
</feature>
<dbReference type="Gene3D" id="3.30.70.100">
    <property type="match status" value="1"/>
</dbReference>
<evidence type="ECO:0000256" key="3">
    <source>
        <dbReference type="ARBA" id="ARBA00022796"/>
    </source>
</evidence>
<evidence type="ECO:0000313" key="9">
    <source>
        <dbReference type="EMBL" id="ORX78950.1"/>
    </source>
</evidence>
<dbReference type="PANTHER" id="PTHR46365:SF1">
    <property type="entry name" value="COPPER TRANSPORT PROTEIN ATOX1"/>
    <property type="match status" value="1"/>
</dbReference>
<evidence type="ECO:0000313" key="10">
    <source>
        <dbReference type="Proteomes" id="UP000193498"/>
    </source>
</evidence>
<dbReference type="FunCoup" id="A0A1Y1WZI6">
    <property type="interactions" value="716"/>
</dbReference>
<comment type="caution">
    <text evidence="9">The sequence shown here is derived from an EMBL/GenBank/DDBJ whole genome shotgun (WGS) entry which is preliminary data.</text>
</comment>
<evidence type="ECO:0000256" key="1">
    <source>
        <dbReference type="ARBA" id="ARBA00022448"/>
    </source>
</evidence>
<dbReference type="InParanoid" id="A0A1Y1WZI6"/>
<protein>
    <recommendedName>
        <fullName evidence="8">HMA domain-containing protein</fullName>
    </recommendedName>
</protein>
<dbReference type="GO" id="GO:0005829">
    <property type="term" value="C:cytosol"/>
    <property type="evidence" value="ECO:0007669"/>
    <property type="project" value="TreeGrafter"/>
</dbReference>
<dbReference type="SUPFAM" id="SSF55008">
    <property type="entry name" value="HMA, heavy metal-associated domain"/>
    <property type="match status" value="1"/>
</dbReference>
<dbReference type="STRING" id="1314790.A0A1Y1WZI6"/>
<accession>A0A1Y1WZI6</accession>
<dbReference type="GO" id="GO:0046872">
    <property type="term" value="F:metal ion binding"/>
    <property type="evidence" value="ECO:0007669"/>
    <property type="project" value="UniProtKB-KW"/>
</dbReference>
<dbReference type="InterPro" id="IPR051881">
    <property type="entry name" value="Copper_transport_ATOX1-like"/>
</dbReference>
<evidence type="ECO:0000256" key="5">
    <source>
        <dbReference type="ARBA" id="ARBA00023065"/>
    </source>
</evidence>
<sequence>MAETQKFKVEMTCSGCSGAVNRVLKKLAGVEEVDISLEDQTVVVKGTASQEDILTAIKKTGKAVSPL</sequence>
<evidence type="ECO:0000256" key="7">
    <source>
        <dbReference type="ARBA" id="ARBA00038171"/>
    </source>
</evidence>
<proteinExistence type="inferred from homology"/>
<evidence type="ECO:0000256" key="2">
    <source>
        <dbReference type="ARBA" id="ARBA00022723"/>
    </source>
</evidence>
<dbReference type="PANTHER" id="PTHR46365">
    <property type="entry name" value="COPPER TRANSPORT PROTEIN ATOX1"/>
    <property type="match status" value="1"/>
</dbReference>
<dbReference type="Pfam" id="PF00403">
    <property type="entry name" value="HMA"/>
    <property type="match status" value="1"/>
</dbReference>
<keyword evidence="4" id="KW-0186">Copper</keyword>
<comment type="similarity">
    <text evidence="7">Belongs to the ATX1 family.</text>
</comment>
<evidence type="ECO:0000256" key="6">
    <source>
        <dbReference type="ARBA" id="ARBA00023186"/>
    </source>
</evidence>
<dbReference type="GO" id="GO:0006825">
    <property type="term" value="P:copper ion transport"/>
    <property type="evidence" value="ECO:0007669"/>
    <property type="project" value="UniProtKB-KW"/>
</dbReference>
<gene>
    <name evidence="9" type="ORF">K493DRAFT_362794</name>
</gene>
<keyword evidence="1" id="KW-0813">Transport</keyword>
<dbReference type="GO" id="GO:0016531">
    <property type="term" value="F:copper chaperone activity"/>
    <property type="evidence" value="ECO:0007669"/>
    <property type="project" value="TreeGrafter"/>
</dbReference>
<dbReference type="PROSITE" id="PS50846">
    <property type="entry name" value="HMA_2"/>
    <property type="match status" value="1"/>
</dbReference>
<keyword evidence="5" id="KW-0406">Ion transport</keyword>
<dbReference type="InterPro" id="IPR036163">
    <property type="entry name" value="HMA_dom_sf"/>
</dbReference>
<keyword evidence="2" id="KW-0479">Metal-binding</keyword>
<organism evidence="9 10">
    <name type="scientific">Basidiobolus meristosporus CBS 931.73</name>
    <dbReference type="NCBI Taxonomy" id="1314790"/>
    <lineage>
        <taxon>Eukaryota</taxon>
        <taxon>Fungi</taxon>
        <taxon>Fungi incertae sedis</taxon>
        <taxon>Zoopagomycota</taxon>
        <taxon>Entomophthoromycotina</taxon>
        <taxon>Basidiobolomycetes</taxon>
        <taxon>Basidiobolales</taxon>
        <taxon>Basidiobolaceae</taxon>
        <taxon>Basidiobolus</taxon>
    </lineage>
</organism>
<keyword evidence="10" id="KW-1185">Reference proteome</keyword>
<dbReference type="Proteomes" id="UP000193498">
    <property type="component" value="Unassembled WGS sequence"/>
</dbReference>
<dbReference type="InterPro" id="IPR006121">
    <property type="entry name" value="HMA_dom"/>
</dbReference>
<dbReference type="EMBL" id="MCFE01000804">
    <property type="protein sequence ID" value="ORX78950.1"/>
    <property type="molecule type" value="Genomic_DNA"/>
</dbReference>
<evidence type="ECO:0000256" key="4">
    <source>
        <dbReference type="ARBA" id="ARBA00023008"/>
    </source>
</evidence>
<reference evidence="9 10" key="1">
    <citation type="submission" date="2016-07" db="EMBL/GenBank/DDBJ databases">
        <title>Pervasive Adenine N6-methylation of Active Genes in Fungi.</title>
        <authorList>
            <consortium name="DOE Joint Genome Institute"/>
            <person name="Mondo S.J."/>
            <person name="Dannebaum R.O."/>
            <person name="Kuo R.C."/>
            <person name="Labutti K."/>
            <person name="Haridas S."/>
            <person name="Kuo A."/>
            <person name="Salamov A."/>
            <person name="Ahrendt S.R."/>
            <person name="Lipzen A."/>
            <person name="Sullivan W."/>
            <person name="Andreopoulos W.B."/>
            <person name="Clum A."/>
            <person name="Lindquist E."/>
            <person name="Daum C."/>
            <person name="Ramamoorthy G.K."/>
            <person name="Gryganskyi A."/>
            <person name="Culley D."/>
            <person name="Magnuson J.K."/>
            <person name="James T.Y."/>
            <person name="O'Malley M.A."/>
            <person name="Stajich J.E."/>
            <person name="Spatafora J.W."/>
            <person name="Visel A."/>
            <person name="Grigoriev I.V."/>
        </authorList>
    </citation>
    <scope>NUCLEOTIDE SEQUENCE [LARGE SCALE GENOMIC DNA]</scope>
    <source>
        <strain evidence="9 10">CBS 931.73</strain>
    </source>
</reference>